<dbReference type="Gene3D" id="3.40.630.30">
    <property type="match status" value="1"/>
</dbReference>
<proteinExistence type="predicted"/>
<dbReference type="Pfam" id="PF13508">
    <property type="entry name" value="Acetyltransf_7"/>
    <property type="match status" value="1"/>
</dbReference>
<feature type="domain" description="N-acetyltransferase" evidence="1">
    <location>
        <begin position="1"/>
        <end position="108"/>
    </location>
</feature>
<gene>
    <name evidence="2" type="ORF">SDC9_205083</name>
</gene>
<dbReference type="PROSITE" id="PS51186">
    <property type="entry name" value="GNAT"/>
    <property type="match status" value="1"/>
</dbReference>
<sequence>MPREELRSEIADGVKFYGYYVNGLLVGVMGIQDRNEVWLIRHAYVRTACRNCGIGGKLLAELHAGAGKPMLIGTWADAVWAVRFYEKNGFSIVPDREVKSTLLRRFWRIPERQVETSVVLWDREV</sequence>
<accession>A0A645J3W6</accession>
<dbReference type="AlphaFoldDB" id="A0A645J3W6"/>
<dbReference type="EMBL" id="VSSQ01128855">
    <property type="protein sequence ID" value="MPN57389.1"/>
    <property type="molecule type" value="Genomic_DNA"/>
</dbReference>
<evidence type="ECO:0000313" key="2">
    <source>
        <dbReference type="EMBL" id="MPN57389.1"/>
    </source>
</evidence>
<evidence type="ECO:0000259" key="1">
    <source>
        <dbReference type="PROSITE" id="PS51186"/>
    </source>
</evidence>
<reference evidence="2" key="1">
    <citation type="submission" date="2019-08" db="EMBL/GenBank/DDBJ databases">
        <authorList>
            <person name="Kucharzyk K."/>
            <person name="Murdoch R.W."/>
            <person name="Higgins S."/>
            <person name="Loffler F."/>
        </authorList>
    </citation>
    <scope>NUCLEOTIDE SEQUENCE</scope>
</reference>
<dbReference type="GO" id="GO:0016747">
    <property type="term" value="F:acyltransferase activity, transferring groups other than amino-acyl groups"/>
    <property type="evidence" value="ECO:0007669"/>
    <property type="project" value="InterPro"/>
</dbReference>
<dbReference type="InterPro" id="IPR000182">
    <property type="entry name" value="GNAT_dom"/>
</dbReference>
<organism evidence="2">
    <name type="scientific">bioreactor metagenome</name>
    <dbReference type="NCBI Taxonomy" id="1076179"/>
    <lineage>
        <taxon>unclassified sequences</taxon>
        <taxon>metagenomes</taxon>
        <taxon>ecological metagenomes</taxon>
    </lineage>
</organism>
<protein>
    <recommendedName>
        <fullName evidence="1">N-acetyltransferase domain-containing protein</fullName>
    </recommendedName>
</protein>
<comment type="caution">
    <text evidence="2">The sequence shown here is derived from an EMBL/GenBank/DDBJ whole genome shotgun (WGS) entry which is preliminary data.</text>
</comment>
<dbReference type="InterPro" id="IPR016181">
    <property type="entry name" value="Acyl_CoA_acyltransferase"/>
</dbReference>
<dbReference type="SUPFAM" id="SSF55729">
    <property type="entry name" value="Acyl-CoA N-acyltransferases (Nat)"/>
    <property type="match status" value="1"/>
</dbReference>
<name>A0A645J3W6_9ZZZZ</name>